<keyword evidence="3" id="KW-1185">Reference proteome</keyword>
<dbReference type="STRING" id="431595.K3WQH3"/>
<dbReference type="OMA" id="RVQLCQR"/>
<dbReference type="Pfam" id="PF00226">
    <property type="entry name" value="DnaJ"/>
    <property type="match status" value="1"/>
</dbReference>
<protein>
    <recommendedName>
        <fullName evidence="1">J domain-containing protein</fullName>
    </recommendedName>
</protein>
<evidence type="ECO:0000313" key="3">
    <source>
        <dbReference type="Proteomes" id="UP000019132"/>
    </source>
</evidence>
<dbReference type="InParanoid" id="K3WQH3"/>
<sequence length="688" mass="75440">MNRSVPSRLIVHVCSKADENASPQACTLASISQLRWMDDDSRAYLCQNSVTADPVSCATELRRVFTSRSQMGPVAGYTASDVAEICHATQNTTVLVSCVIKTSVVKAFSAPQLSRLCSPVLGAETSEILVDVPAHSSECVAKAKSLLGFFLSSPLSQESADLLLTLCEQAMSNAPTICLSSVQYDQYLSKAQRVQLCRQARDASPQQCYSKLRHFIHSKKISVQGALELCQQAKSLSPALCFAELARTASTTFMENFGSFICASAQSIAPAKCYRATPSNFADSSKAMLCQFADSEAPAECALYHATRITTTLEKAQLCHQASSISPASCVMAAPFGMKSSELIALCRMATSDFSAKCAQSIATSARIPWVTAAELCVDATSVTPAHCLAQHVRRRALITRKLIQECRYAVATPASTEIAQVSYQCRELIPNCLITISLRVLDQFGEEMPAWTGGYVHIAATPTTDTSNTEHMTSEGRILVGQSHALIVNGTAVFKDISFAEAGEFIITFRPPSASSSSLIGVFLEEKIVRIRIHEDKLAQLRTKRCKALFARFQCSRDDTADPFHVLDLSNRFYLDAMSCEAFWHEHTGGLRFQGTTSQRLLYVIHRASYHFLTDASIPHAEMSPWACLGLASSANRSQIRRAYHRKSLEWHPDKWSSADTIMLRAQAEKIYALITHAYHVLFNSDP</sequence>
<accession>K3WQH3</accession>
<evidence type="ECO:0000259" key="1">
    <source>
        <dbReference type="PROSITE" id="PS50076"/>
    </source>
</evidence>
<dbReference type="VEuPathDB" id="FungiDB:PYU1_G007200"/>
<dbReference type="InterPro" id="IPR001623">
    <property type="entry name" value="DnaJ_domain"/>
</dbReference>
<dbReference type="InterPro" id="IPR036869">
    <property type="entry name" value="J_dom_sf"/>
</dbReference>
<dbReference type="CDD" id="cd06257">
    <property type="entry name" value="DnaJ"/>
    <property type="match status" value="1"/>
</dbReference>
<dbReference type="SUPFAM" id="SSF46565">
    <property type="entry name" value="Chaperone J-domain"/>
    <property type="match status" value="1"/>
</dbReference>
<reference evidence="3" key="2">
    <citation type="submission" date="2010-04" db="EMBL/GenBank/DDBJ databases">
        <authorList>
            <person name="Buell R."/>
            <person name="Hamilton J."/>
            <person name="Hostetler J."/>
        </authorList>
    </citation>
    <scope>NUCLEOTIDE SEQUENCE [LARGE SCALE GENOMIC DNA]</scope>
    <source>
        <strain evidence="3">DAOM:BR144</strain>
    </source>
</reference>
<evidence type="ECO:0000313" key="2">
    <source>
        <dbReference type="EnsemblProtists" id="PYU1_T007215"/>
    </source>
</evidence>
<dbReference type="EMBL" id="GL376560">
    <property type="status" value="NOT_ANNOTATED_CDS"/>
    <property type="molecule type" value="Genomic_DNA"/>
</dbReference>
<dbReference type="PROSITE" id="PS50076">
    <property type="entry name" value="DNAJ_2"/>
    <property type="match status" value="1"/>
</dbReference>
<dbReference type="eggNOG" id="ENOG502RUDY">
    <property type="taxonomic scope" value="Eukaryota"/>
</dbReference>
<dbReference type="AlphaFoldDB" id="K3WQH3"/>
<dbReference type="HOGENOM" id="CLU_012755_0_0_1"/>
<reference evidence="3" key="1">
    <citation type="journal article" date="2010" name="Genome Biol.">
        <title>Genome sequence of the necrotrophic plant pathogen Pythium ultimum reveals original pathogenicity mechanisms and effector repertoire.</title>
        <authorList>
            <person name="Levesque C.A."/>
            <person name="Brouwer H."/>
            <person name="Cano L."/>
            <person name="Hamilton J.P."/>
            <person name="Holt C."/>
            <person name="Huitema E."/>
            <person name="Raffaele S."/>
            <person name="Robideau G.P."/>
            <person name="Thines M."/>
            <person name="Win J."/>
            <person name="Zerillo M.M."/>
            <person name="Beakes G.W."/>
            <person name="Boore J.L."/>
            <person name="Busam D."/>
            <person name="Dumas B."/>
            <person name="Ferriera S."/>
            <person name="Fuerstenberg S.I."/>
            <person name="Gachon C.M."/>
            <person name="Gaulin E."/>
            <person name="Govers F."/>
            <person name="Grenville-Briggs L."/>
            <person name="Horner N."/>
            <person name="Hostetler J."/>
            <person name="Jiang R.H."/>
            <person name="Johnson J."/>
            <person name="Krajaejun T."/>
            <person name="Lin H."/>
            <person name="Meijer H.J."/>
            <person name="Moore B."/>
            <person name="Morris P."/>
            <person name="Phuntmart V."/>
            <person name="Puiu D."/>
            <person name="Shetty J."/>
            <person name="Stajich J.E."/>
            <person name="Tripathy S."/>
            <person name="Wawra S."/>
            <person name="van West P."/>
            <person name="Whitty B.R."/>
            <person name="Coutinho P.M."/>
            <person name="Henrissat B."/>
            <person name="Martin F."/>
            <person name="Thomas P.D."/>
            <person name="Tyler B.M."/>
            <person name="De Vries R.P."/>
            <person name="Kamoun S."/>
            <person name="Yandell M."/>
            <person name="Tisserat N."/>
            <person name="Buell C.R."/>
        </authorList>
    </citation>
    <scope>NUCLEOTIDE SEQUENCE</scope>
    <source>
        <strain evidence="3">DAOM:BR144</strain>
    </source>
</reference>
<feature type="domain" description="J" evidence="1">
    <location>
        <begin position="625"/>
        <end position="688"/>
    </location>
</feature>
<proteinExistence type="predicted"/>
<organism evidence="2 3">
    <name type="scientific">Globisporangium ultimum (strain ATCC 200006 / CBS 805.95 / DAOM BR144)</name>
    <name type="common">Pythium ultimum</name>
    <dbReference type="NCBI Taxonomy" id="431595"/>
    <lineage>
        <taxon>Eukaryota</taxon>
        <taxon>Sar</taxon>
        <taxon>Stramenopiles</taxon>
        <taxon>Oomycota</taxon>
        <taxon>Peronosporomycetes</taxon>
        <taxon>Pythiales</taxon>
        <taxon>Pythiaceae</taxon>
        <taxon>Globisporangium</taxon>
    </lineage>
</organism>
<dbReference type="Proteomes" id="UP000019132">
    <property type="component" value="Unassembled WGS sequence"/>
</dbReference>
<dbReference type="PRINTS" id="PR00625">
    <property type="entry name" value="JDOMAIN"/>
</dbReference>
<dbReference type="Gene3D" id="1.10.287.110">
    <property type="entry name" value="DnaJ domain"/>
    <property type="match status" value="1"/>
</dbReference>
<name>K3WQH3_GLOUD</name>
<reference evidence="2" key="3">
    <citation type="submission" date="2015-02" db="UniProtKB">
        <authorList>
            <consortium name="EnsemblProtists"/>
        </authorList>
    </citation>
    <scope>IDENTIFICATION</scope>
    <source>
        <strain evidence="2">DAOM BR144</strain>
    </source>
</reference>
<dbReference type="SMART" id="SM00271">
    <property type="entry name" value="DnaJ"/>
    <property type="match status" value="1"/>
</dbReference>
<dbReference type="EnsemblProtists" id="PYU1_T007215">
    <property type="protein sequence ID" value="PYU1_T007215"/>
    <property type="gene ID" value="PYU1_G007200"/>
</dbReference>